<feature type="domain" description="Proliferating cell nuclear antigen PCNA C-terminal" evidence="9">
    <location>
        <begin position="127"/>
        <end position="247"/>
    </location>
</feature>
<dbReference type="GO" id="GO:0019985">
    <property type="term" value="P:translesion synthesis"/>
    <property type="evidence" value="ECO:0007669"/>
    <property type="project" value="TreeGrafter"/>
</dbReference>
<dbReference type="Pfam" id="PF02747">
    <property type="entry name" value="PCNA_C"/>
    <property type="match status" value="1"/>
</dbReference>
<dbReference type="GO" id="GO:0006275">
    <property type="term" value="P:regulation of DNA replication"/>
    <property type="evidence" value="ECO:0007669"/>
    <property type="project" value="InterPro"/>
</dbReference>
<dbReference type="InterPro" id="IPR022659">
    <property type="entry name" value="Pr_cel_nuc_antig_CS"/>
</dbReference>
<dbReference type="InterPro" id="IPR046938">
    <property type="entry name" value="DNA_clamp_sf"/>
</dbReference>
<dbReference type="Pfam" id="PF00705">
    <property type="entry name" value="PCNA_N"/>
    <property type="match status" value="1"/>
</dbReference>
<keyword evidence="11" id="KW-1185">Reference proteome</keyword>
<comment type="subcellular location">
    <subcellularLocation>
        <location evidence="1 6">Nucleus</location>
    </subcellularLocation>
</comment>
<dbReference type="AlphaFoldDB" id="A0AAD9IP80"/>
<dbReference type="PANTHER" id="PTHR11352:SF0">
    <property type="entry name" value="PROLIFERATING CELL NUCLEAR ANTIGEN"/>
    <property type="match status" value="1"/>
</dbReference>
<dbReference type="GO" id="GO:0006272">
    <property type="term" value="P:leading strand elongation"/>
    <property type="evidence" value="ECO:0007669"/>
    <property type="project" value="TreeGrafter"/>
</dbReference>
<dbReference type="SUPFAM" id="SSF55979">
    <property type="entry name" value="DNA clamp"/>
    <property type="match status" value="2"/>
</dbReference>
<dbReference type="CDD" id="cd00577">
    <property type="entry name" value="PCNA"/>
    <property type="match status" value="1"/>
</dbReference>
<feature type="domain" description="Proliferating cell nuclear antigen PCNA N-terminal" evidence="8">
    <location>
        <begin position="1"/>
        <end position="123"/>
    </location>
</feature>
<evidence type="ECO:0000256" key="1">
    <source>
        <dbReference type="ARBA" id="ARBA00004123"/>
    </source>
</evidence>
<gene>
    <name evidence="10" type="ORF">QBZ16_000604</name>
</gene>
<dbReference type="EMBL" id="JASFZW010000001">
    <property type="protein sequence ID" value="KAK2080750.1"/>
    <property type="molecule type" value="Genomic_DNA"/>
</dbReference>
<evidence type="ECO:0000313" key="11">
    <source>
        <dbReference type="Proteomes" id="UP001255856"/>
    </source>
</evidence>
<dbReference type="PRINTS" id="PR00339">
    <property type="entry name" value="PCNACYCLIN"/>
</dbReference>
<evidence type="ECO:0000256" key="4">
    <source>
        <dbReference type="ARBA" id="ARBA00023125"/>
    </source>
</evidence>
<name>A0AAD9IP80_PROWI</name>
<evidence type="ECO:0000256" key="2">
    <source>
        <dbReference type="ARBA" id="ARBA00010462"/>
    </source>
</evidence>
<comment type="caution">
    <text evidence="10">The sequence shown here is derived from an EMBL/GenBank/DDBJ whole genome shotgun (WGS) entry which is preliminary data.</text>
</comment>
<evidence type="ECO:0000256" key="6">
    <source>
        <dbReference type="RuleBase" id="RU000641"/>
    </source>
</evidence>
<organism evidence="10 11">
    <name type="scientific">Prototheca wickerhamii</name>
    <dbReference type="NCBI Taxonomy" id="3111"/>
    <lineage>
        <taxon>Eukaryota</taxon>
        <taxon>Viridiplantae</taxon>
        <taxon>Chlorophyta</taxon>
        <taxon>core chlorophytes</taxon>
        <taxon>Trebouxiophyceae</taxon>
        <taxon>Chlorellales</taxon>
        <taxon>Chlorellaceae</taxon>
        <taxon>Prototheca</taxon>
    </lineage>
</organism>
<dbReference type="InterPro" id="IPR022649">
    <property type="entry name" value="Pr_cel_nuc_antig_C"/>
</dbReference>
<evidence type="ECO:0000256" key="5">
    <source>
        <dbReference type="ARBA" id="ARBA00023242"/>
    </source>
</evidence>
<evidence type="ECO:0000256" key="7">
    <source>
        <dbReference type="RuleBase" id="RU003671"/>
    </source>
</evidence>
<comment type="function">
    <text evidence="6">This protein is an auxiliary protein of DNA polymerase delta and is involved in the control of eukaryotic DNA replication by increasing the polymerase's processivity during elongation of the leading strand.</text>
</comment>
<evidence type="ECO:0000259" key="9">
    <source>
        <dbReference type="Pfam" id="PF02747"/>
    </source>
</evidence>
<dbReference type="PANTHER" id="PTHR11352">
    <property type="entry name" value="PROLIFERATING CELL NUCLEAR ANTIGEN"/>
    <property type="match status" value="1"/>
</dbReference>
<dbReference type="NCBIfam" id="TIGR00590">
    <property type="entry name" value="pcna"/>
    <property type="match status" value="1"/>
</dbReference>
<dbReference type="GO" id="GO:0006298">
    <property type="term" value="P:mismatch repair"/>
    <property type="evidence" value="ECO:0007669"/>
    <property type="project" value="TreeGrafter"/>
</dbReference>
<evidence type="ECO:0000313" key="10">
    <source>
        <dbReference type="EMBL" id="KAK2080750.1"/>
    </source>
</evidence>
<evidence type="ECO:0000256" key="3">
    <source>
        <dbReference type="ARBA" id="ARBA00022705"/>
    </source>
</evidence>
<dbReference type="GO" id="GO:0030337">
    <property type="term" value="F:DNA polymerase processivity factor activity"/>
    <property type="evidence" value="ECO:0007669"/>
    <property type="project" value="InterPro"/>
</dbReference>
<keyword evidence="4 7" id="KW-0238">DNA-binding</keyword>
<dbReference type="HAMAP" id="MF_00317">
    <property type="entry name" value="DNApol_clamp_arch"/>
    <property type="match status" value="1"/>
</dbReference>
<dbReference type="InterPro" id="IPR022648">
    <property type="entry name" value="Pr_cel_nuc_antig_N"/>
</dbReference>
<evidence type="ECO:0000259" key="8">
    <source>
        <dbReference type="Pfam" id="PF00705"/>
    </source>
</evidence>
<proteinExistence type="inferred from homology"/>
<accession>A0AAD9IP80</accession>
<dbReference type="GO" id="GO:0003677">
    <property type="term" value="F:DNA binding"/>
    <property type="evidence" value="ECO:0007669"/>
    <property type="project" value="UniProtKB-KW"/>
</dbReference>
<dbReference type="Proteomes" id="UP001255856">
    <property type="component" value="Unassembled WGS sequence"/>
</dbReference>
<reference evidence="10" key="1">
    <citation type="submission" date="2021-01" db="EMBL/GenBank/DDBJ databases">
        <authorList>
            <person name="Eckstrom K.M.E."/>
        </authorList>
    </citation>
    <scope>NUCLEOTIDE SEQUENCE</scope>
    <source>
        <strain evidence="10">UVCC 0001</strain>
    </source>
</reference>
<keyword evidence="5 6" id="KW-0539">Nucleus</keyword>
<sequence>MFEARLVQGELLKKILEAIRELVTEANFEVSSSGLSLQAMDSSHVSLVALSLRSDGFEHFRTDRAFSMGMNLNSMSKMLRCAGRDDIITMKAEETADTVSFLFESPTQDRVSEFELKLMDISSENLGIPETEYAASVRMPAPEFQRICRDLSTIGDTVEMSVTKDGIRFATAGDIGNASVICRQNTAVDRSDDQTVIDMNEPVALTFALRYLNSFTKATGLASAVLPVIVEYRIAEMGYVRYYLAPKIEDEEMDN</sequence>
<dbReference type="Gene3D" id="3.70.10.10">
    <property type="match status" value="1"/>
</dbReference>
<keyword evidence="3 7" id="KW-0235">DNA replication</keyword>
<dbReference type="InterPro" id="IPR000730">
    <property type="entry name" value="Pr_cel_nuc_antig"/>
</dbReference>
<comment type="similarity">
    <text evidence="2 7">Belongs to the PCNA family.</text>
</comment>
<dbReference type="FunFam" id="3.70.10.10:FF:000001">
    <property type="entry name" value="Proliferating cell nuclear antigen"/>
    <property type="match status" value="1"/>
</dbReference>
<protein>
    <recommendedName>
        <fullName evidence="6">DNA sliding clamp PCNA</fullName>
    </recommendedName>
</protein>
<dbReference type="GO" id="GO:0043626">
    <property type="term" value="C:PCNA complex"/>
    <property type="evidence" value="ECO:0007669"/>
    <property type="project" value="TreeGrafter"/>
</dbReference>
<dbReference type="PROSITE" id="PS01251">
    <property type="entry name" value="PCNA_1"/>
    <property type="match status" value="1"/>
</dbReference>